<name>A0A835XKZ3_9CHLO</name>
<keyword evidence="3" id="KW-1185">Reference proteome</keyword>
<dbReference type="Pfam" id="PF01612">
    <property type="entry name" value="DNA_pol_A_exo1"/>
    <property type="match status" value="1"/>
</dbReference>
<dbReference type="EMBL" id="JAEHOE010000122">
    <property type="protein sequence ID" value="KAG2485761.1"/>
    <property type="molecule type" value="Genomic_DNA"/>
</dbReference>
<dbReference type="GO" id="GO:0006139">
    <property type="term" value="P:nucleobase-containing compound metabolic process"/>
    <property type="evidence" value="ECO:0007669"/>
    <property type="project" value="InterPro"/>
</dbReference>
<dbReference type="OrthoDB" id="1920326at2759"/>
<gene>
    <name evidence="2" type="ORF">HYH03_015475</name>
</gene>
<evidence type="ECO:0000313" key="3">
    <source>
        <dbReference type="Proteomes" id="UP000612055"/>
    </source>
</evidence>
<evidence type="ECO:0000313" key="2">
    <source>
        <dbReference type="EMBL" id="KAG2485761.1"/>
    </source>
</evidence>
<dbReference type="Gene3D" id="3.30.420.10">
    <property type="entry name" value="Ribonuclease H-like superfamily/Ribonuclease H"/>
    <property type="match status" value="1"/>
</dbReference>
<dbReference type="Proteomes" id="UP000612055">
    <property type="component" value="Unassembled WGS sequence"/>
</dbReference>
<dbReference type="AlphaFoldDB" id="A0A835XKZ3"/>
<feature type="domain" description="3'-5' exonuclease" evidence="1">
    <location>
        <begin position="6"/>
        <end position="46"/>
    </location>
</feature>
<comment type="caution">
    <text evidence="2">The sequence shown here is derived from an EMBL/GenBank/DDBJ whole genome shotgun (WGS) entry which is preliminary data.</text>
</comment>
<accession>A0A835XKZ3</accession>
<reference evidence="2" key="1">
    <citation type="journal article" date="2020" name="bioRxiv">
        <title>Comparative genomics of Chlamydomonas.</title>
        <authorList>
            <person name="Craig R.J."/>
            <person name="Hasan A.R."/>
            <person name="Ness R.W."/>
            <person name="Keightley P.D."/>
        </authorList>
    </citation>
    <scope>NUCLEOTIDE SEQUENCE</scope>
    <source>
        <strain evidence="2">CCAP 11/70</strain>
    </source>
</reference>
<feature type="non-terminal residue" evidence="2">
    <location>
        <position position="1"/>
    </location>
</feature>
<dbReference type="GO" id="GO:0003676">
    <property type="term" value="F:nucleic acid binding"/>
    <property type="evidence" value="ECO:0007669"/>
    <property type="project" value="InterPro"/>
</dbReference>
<dbReference type="InterPro" id="IPR012337">
    <property type="entry name" value="RNaseH-like_sf"/>
</dbReference>
<dbReference type="GO" id="GO:0008408">
    <property type="term" value="F:3'-5' exonuclease activity"/>
    <property type="evidence" value="ECO:0007669"/>
    <property type="project" value="InterPro"/>
</dbReference>
<dbReference type="InterPro" id="IPR002562">
    <property type="entry name" value="3'-5'_exonuclease_dom"/>
</dbReference>
<dbReference type="SUPFAM" id="SSF53098">
    <property type="entry name" value="Ribonuclease H-like"/>
    <property type="match status" value="1"/>
</dbReference>
<organism evidence="2 3">
    <name type="scientific">Edaphochlamys debaryana</name>
    <dbReference type="NCBI Taxonomy" id="47281"/>
    <lineage>
        <taxon>Eukaryota</taxon>
        <taxon>Viridiplantae</taxon>
        <taxon>Chlorophyta</taxon>
        <taxon>core chlorophytes</taxon>
        <taxon>Chlorophyceae</taxon>
        <taxon>CS clade</taxon>
        <taxon>Chlamydomonadales</taxon>
        <taxon>Chlamydomonadales incertae sedis</taxon>
        <taxon>Edaphochlamys</taxon>
    </lineage>
</organism>
<dbReference type="InterPro" id="IPR036397">
    <property type="entry name" value="RNaseH_sf"/>
</dbReference>
<proteinExistence type="predicted"/>
<protein>
    <recommendedName>
        <fullName evidence="1">3'-5' exonuclease domain-containing protein</fullName>
    </recommendedName>
</protein>
<sequence>ILGVALKKSKSATMSNWAAPTLTSSQLKYASLDVLAAGNIFRALRRLRA</sequence>
<evidence type="ECO:0000259" key="1">
    <source>
        <dbReference type="Pfam" id="PF01612"/>
    </source>
</evidence>